<keyword evidence="2" id="KW-0238">DNA-binding</keyword>
<feature type="domain" description="HTH araC/xylS-type" evidence="4">
    <location>
        <begin position="194"/>
        <end position="292"/>
    </location>
</feature>
<evidence type="ECO:0000256" key="3">
    <source>
        <dbReference type="ARBA" id="ARBA00023163"/>
    </source>
</evidence>
<dbReference type="AlphaFoldDB" id="A0A5B8W675"/>
<dbReference type="Pfam" id="PF12833">
    <property type="entry name" value="HTH_18"/>
    <property type="match status" value="1"/>
</dbReference>
<dbReference type="KEGG" id="mgk:FSB76_27525"/>
<dbReference type="Proteomes" id="UP000321362">
    <property type="component" value="Chromosome"/>
</dbReference>
<evidence type="ECO:0000259" key="4">
    <source>
        <dbReference type="PROSITE" id="PS01124"/>
    </source>
</evidence>
<organism evidence="5 6">
    <name type="scientific">Mucilaginibacter ginsenosidivorax</name>
    <dbReference type="NCBI Taxonomy" id="862126"/>
    <lineage>
        <taxon>Bacteria</taxon>
        <taxon>Pseudomonadati</taxon>
        <taxon>Bacteroidota</taxon>
        <taxon>Sphingobacteriia</taxon>
        <taxon>Sphingobacteriales</taxon>
        <taxon>Sphingobacteriaceae</taxon>
        <taxon>Mucilaginibacter</taxon>
    </lineage>
</organism>
<dbReference type="PANTHER" id="PTHR43280">
    <property type="entry name" value="ARAC-FAMILY TRANSCRIPTIONAL REGULATOR"/>
    <property type="match status" value="1"/>
</dbReference>
<accession>A0A5B8W675</accession>
<keyword evidence="3" id="KW-0804">Transcription</keyword>
<reference evidence="5 6" key="1">
    <citation type="journal article" date="2013" name="J. Microbiol.">
        <title>Mucilaginibacter ginsenosidivorax sp. nov., with ginsenoside converting activity isolated from sediment.</title>
        <authorList>
            <person name="Kim J.K."/>
            <person name="Choi T.E."/>
            <person name="Liu Q.M."/>
            <person name="Park H.Y."/>
            <person name="Yi T.H."/>
            <person name="Yoon M.H."/>
            <person name="Kim S.C."/>
            <person name="Im W.T."/>
        </authorList>
    </citation>
    <scope>NUCLEOTIDE SEQUENCE [LARGE SCALE GENOMIC DNA]</scope>
    <source>
        <strain evidence="5 6">KHI28</strain>
    </source>
</reference>
<dbReference type="PANTHER" id="PTHR43280:SF32">
    <property type="entry name" value="TRANSCRIPTIONAL REGULATORY PROTEIN"/>
    <property type="match status" value="1"/>
</dbReference>
<gene>
    <name evidence="5" type="ORF">FSB76_27525</name>
</gene>
<dbReference type="SMART" id="SM00342">
    <property type="entry name" value="HTH_ARAC"/>
    <property type="match status" value="1"/>
</dbReference>
<evidence type="ECO:0000313" key="5">
    <source>
        <dbReference type="EMBL" id="QEC79520.1"/>
    </source>
</evidence>
<keyword evidence="6" id="KW-1185">Reference proteome</keyword>
<dbReference type="GO" id="GO:0003700">
    <property type="term" value="F:DNA-binding transcription factor activity"/>
    <property type="evidence" value="ECO:0007669"/>
    <property type="project" value="InterPro"/>
</dbReference>
<dbReference type="RefSeq" id="WP_147059200.1">
    <property type="nucleotide sequence ID" value="NZ_CP042437.1"/>
</dbReference>
<dbReference type="EMBL" id="CP042437">
    <property type="protein sequence ID" value="QEC79520.1"/>
    <property type="molecule type" value="Genomic_DNA"/>
</dbReference>
<dbReference type="InterPro" id="IPR009057">
    <property type="entry name" value="Homeodomain-like_sf"/>
</dbReference>
<sequence>MSNKVGQLSLSKFADLYADKLAGADFFVVDEKQLLSLSEYPYRSDGYIIGICTRGTAKVEVNLQVYDARPDAMLLATPFHVLRIYNSSDDFLCRFVVFSKAFLTENSVNSHFLESFSYFKSASIPVIYPDKADAKMILEIYLLIQKKLDREGHPYNVEISRSILMTLLYEIQAIYEKQHIIIKGKQTRKQELNVLFQELVFHHYKEHRNVQYYADALYVSPKHLTETVKEVTGRTAGEWIDDAVILEAKVLLRNHDVSIARVAEDIHFPDQSSFGKYFKKHAGMSPSDYRAVSGH</sequence>
<protein>
    <submittedName>
        <fullName evidence="5">Helix-turn-helix domain-containing protein</fullName>
    </submittedName>
</protein>
<evidence type="ECO:0000256" key="2">
    <source>
        <dbReference type="ARBA" id="ARBA00023125"/>
    </source>
</evidence>
<dbReference type="InterPro" id="IPR037923">
    <property type="entry name" value="HTH-like"/>
</dbReference>
<dbReference type="InterPro" id="IPR018060">
    <property type="entry name" value="HTH_AraC"/>
</dbReference>
<dbReference type="PROSITE" id="PS01124">
    <property type="entry name" value="HTH_ARAC_FAMILY_2"/>
    <property type="match status" value="1"/>
</dbReference>
<dbReference type="SUPFAM" id="SSF51215">
    <property type="entry name" value="Regulatory protein AraC"/>
    <property type="match status" value="1"/>
</dbReference>
<dbReference type="SUPFAM" id="SSF46689">
    <property type="entry name" value="Homeodomain-like"/>
    <property type="match status" value="1"/>
</dbReference>
<proteinExistence type="predicted"/>
<dbReference type="Gene3D" id="1.10.10.60">
    <property type="entry name" value="Homeodomain-like"/>
    <property type="match status" value="1"/>
</dbReference>
<evidence type="ECO:0000313" key="6">
    <source>
        <dbReference type="Proteomes" id="UP000321362"/>
    </source>
</evidence>
<dbReference type="OrthoDB" id="1007667at2"/>
<dbReference type="GO" id="GO:0043565">
    <property type="term" value="F:sequence-specific DNA binding"/>
    <property type="evidence" value="ECO:0007669"/>
    <property type="project" value="InterPro"/>
</dbReference>
<keyword evidence="1" id="KW-0805">Transcription regulation</keyword>
<name>A0A5B8W675_9SPHI</name>
<evidence type="ECO:0000256" key="1">
    <source>
        <dbReference type="ARBA" id="ARBA00023015"/>
    </source>
</evidence>